<evidence type="ECO:0000313" key="1">
    <source>
        <dbReference type="EMBL" id="QFX97514.1"/>
    </source>
</evidence>
<sequence>MKFLGTLMKISKIPLQMTGPTVANISVPVRGLPALRQIEWVGFTMQRSSCVPNRS</sequence>
<reference evidence="1 2" key="1">
    <citation type="submission" date="2019-10" db="EMBL/GenBank/DDBJ databases">
        <authorList>
            <person name="Wang R."/>
        </authorList>
    </citation>
    <scope>NUCLEOTIDE SEQUENCE [LARGE SCALE GENOMIC DNA]</scope>
    <source>
        <strain evidence="1 2">ATCC 19377</strain>
    </source>
</reference>
<name>A0A5P9XVD9_ACITH</name>
<dbReference type="Proteomes" id="UP000363590">
    <property type="component" value="Chromosome"/>
</dbReference>
<dbReference type="EMBL" id="CP045571">
    <property type="protein sequence ID" value="QFX97514.1"/>
    <property type="molecule type" value="Genomic_DNA"/>
</dbReference>
<dbReference type="KEGG" id="atx:GCD22_03449"/>
<evidence type="ECO:0000313" key="2">
    <source>
        <dbReference type="Proteomes" id="UP000363590"/>
    </source>
</evidence>
<accession>A0A5P9XVD9</accession>
<organism evidence="1 2">
    <name type="scientific">Acidithiobacillus thiooxidans ATCC 19377</name>
    <dbReference type="NCBI Taxonomy" id="637390"/>
    <lineage>
        <taxon>Bacteria</taxon>
        <taxon>Pseudomonadati</taxon>
        <taxon>Pseudomonadota</taxon>
        <taxon>Acidithiobacillia</taxon>
        <taxon>Acidithiobacillales</taxon>
        <taxon>Acidithiobacillaceae</taxon>
        <taxon>Acidithiobacillus</taxon>
    </lineage>
</organism>
<protein>
    <submittedName>
        <fullName evidence="1">Uncharacterized protein</fullName>
    </submittedName>
</protein>
<dbReference type="AlphaFoldDB" id="A0A5P9XVD9"/>
<proteinExistence type="predicted"/>
<gene>
    <name evidence="1" type="ORF">GCD22_03449</name>
</gene>